<dbReference type="AlphaFoldDB" id="A0AAW1MMQ6"/>
<evidence type="ECO:0000259" key="1">
    <source>
        <dbReference type="SMART" id="SM01037"/>
    </source>
</evidence>
<dbReference type="InterPro" id="IPR000916">
    <property type="entry name" value="Bet_v_I/MLP"/>
</dbReference>
<protein>
    <recommendedName>
        <fullName evidence="1">Bet v I/Major latex protein domain-containing protein</fullName>
    </recommendedName>
</protein>
<dbReference type="Proteomes" id="UP001443914">
    <property type="component" value="Unassembled WGS sequence"/>
</dbReference>
<comment type="caution">
    <text evidence="2">The sequence shown here is derived from an EMBL/GenBank/DDBJ whole genome shotgun (WGS) entry which is preliminary data.</text>
</comment>
<dbReference type="InterPro" id="IPR051761">
    <property type="entry name" value="MLP-like_ligand-binding"/>
</dbReference>
<dbReference type="SUPFAM" id="SSF55961">
    <property type="entry name" value="Bet v1-like"/>
    <property type="match status" value="1"/>
</dbReference>
<dbReference type="GO" id="GO:0006952">
    <property type="term" value="P:defense response"/>
    <property type="evidence" value="ECO:0007669"/>
    <property type="project" value="InterPro"/>
</dbReference>
<evidence type="ECO:0000313" key="2">
    <source>
        <dbReference type="EMBL" id="KAK9748210.1"/>
    </source>
</evidence>
<proteinExistence type="predicted"/>
<feature type="domain" description="Bet v I/Major latex protein" evidence="1">
    <location>
        <begin position="4"/>
        <end position="157"/>
    </location>
</feature>
<reference evidence="2" key="1">
    <citation type="submission" date="2024-03" db="EMBL/GenBank/DDBJ databases">
        <title>WGS assembly of Saponaria officinalis var. Norfolk2.</title>
        <authorList>
            <person name="Jenkins J."/>
            <person name="Shu S."/>
            <person name="Grimwood J."/>
            <person name="Barry K."/>
            <person name="Goodstein D."/>
            <person name="Schmutz J."/>
            <person name="Leebens-Mack J."/>
            <person name="Osbourn A."/>
        </authorList>
    </citation>
    <scope>NUCLEOTIDE SEQUENCE [LARGE SCALE GENOMIC DNA]</scope>
    <source>
        <strain evidence="2">JIC</strain>
    </source>
</reference>
<dbReference type="PANTHER" id="PTHR31907">
    <property type="entry name" value="MLP-LIKE PROTEIN 423"/>
    <property type="match status" value="1"/>
</dbReference>
<dbReference type="SMART" id="SM01037">
    <property type="entry name" value="Bet_v_1"/>
    <property type="match status" value="1"/>
</dbReference>
<organism evidence="2 3">
    <name type="scientific">Saponaria officinalis</name>
    <name type="common">Common soapwort</name>
    <name type="synonym">Lychnis saponaria</name>
    <dbReference type="NCBI Taxonomy" id="3572"/>
    <lineage>
        <taxon>Eukaryota</taxon>
        <taxon>Viridiplantae</taxon>
        <taxon>Streptophyta</taxon>
        <taxon>Embryophyta</taxon>
        <taxon>Tracheophyta</taxon>
        <taxon>Spermatophyta</taxon>
        <taxon>Magnoliopsida</taxon>
        <taxon>eudicotyledons</taxon>
        <taxon>Gunneridae</taxon>
        <taxon>Pentapetalae</taxon>
        <taxon>Caryophyllales</taxon>
        <taxon>Caryophyllaceae</taxon>
        <taxon>Caryophylleae</taxon>
        <taxon>Saponaria</taxon>
    </lineage>
</organism>
<dbReference type="Gene3D" id="3.30.530.20">
    <property type="match status" value="1"/>
</dbReference>
<gene>
    <name evidence="2" type="ORF">RND81_02G043400</name>
</gene>
<sequence length="157" mass="17957">MAGLLKRKLEGEVEIKEGASDLFHDFFANKPHHIPNVKDDFIHACDLHEGAFGTPGSTIEWTYTVDEKKKTIKQILEVVDEKNKVIHFKCIGGDLMKDYKEFLAILKVIPVAEELSKVIWTFIYEKFQPGFPEPTGEMDALIKLAKDIEDHHHVVNK</sequence>
<evidence type="ECO:0000313" key="3">
    <source>
        <dbReference type="Proteomes" id="UP001443914"/>
    </source>
</evidence>
<name>A0AAW1MMQ6_SAPOF</name>
<accession>A0AAW1MMQ6</accession>
<dbReference type="Pfam" id="PF00407">
    <property type="entry name" value="Bet_v_1"/>
    <property type="match status" value="1"/>
</dbReference>
<dbReference type="EMBL" id="JBDFQZ010000002">
    <property type="protein sequence ID" value="KAK9748210.1"/>
    <property type="molecule type" value="Genomic_DNA"/>
</dbReference>
<keyword evidence="3" id="KW-1185">Reference proteome</keyword>
<dbReference type="InterPro" id="IPR023393">
    <property type="entry name" value="START-like_dom_sf"/>
</dbReference>